<keyword evidence="1" id="KW-0472">Membrane</keyword>
<organism evidence="2 3">
    <name type="scientific">Haloarcula salina</name>
    <dbReference type="NCBI Taxonomy" id="1429914"/>
    <lineage>
        <taxon>Archaea</taxon>
        <taxon>Methanobacteriati</taxon>
        <taxon>Methanobacteriota</taxon>
        <taxon>Stenosarchaea group</taxon>
        <taxon>Halobacteria</taxon>
        <taxon>Halobacteriales</taxon>
        <taxon>Haloarculaceae</taxon>
        <taxon>Haloarcula</taxon>
    </lineage>
</organism>
<comment type="caution">
    <text evidence="2">The sequence shown here is derived from an EMBL/GenBank/DDBJ whole genome shotgun (WGS) entry which is preliminary data.</text>
</comment>
<dbReference type="Pfam" id="PF23933">
    <property type="entry name" value="DUF7269"/>
    <property type="match status" value="1"/>
</dbReference>
<gene>
    <name evidence="2" type="ORF">KTS37_10600</name>
</gene>
<dbReference type="AlphaFoldDB" id="A0AA41G0N2"/>
<feature type="transmembrane region" description="Helical" evidence="1">
    <location>
        <begin position="32"/>
        <end position="56"/>
    </location>
</feature>
<evidence type="ECO:0000313" key="3">
    <source>
        <dbReference type="Proteomes" id="UP001166304"/>
    </source>
</evidence>
<evidence type="ECO:0000313" key="2">
    <source>
        <dbReference type="EMBL" id="MBV0902237.1"/>
    </source>
</evidence>
<dbReference type="Proteomes" id="UP001166304">
    <property type="component" value="Unassembled WGS sequence"/>
</dbReference>
<sequence>MTVRTVPLAVGLGATALGLGLAAVGAPLLPAGAVSTLPLLAVAVFAVAVAVLALLVRSLDGERGPRLPDTDSQFVSVPGDAVDDALAAGEGREAIRRRTEAVAVLALEREGLSPAAARDALGDGTWTDTAGARELFDGTPISLVDRLSGWLSGTRPFRRRVALATAELLRRTER</sequence>
<protein>
    <submittedName>
        <fullName evidence="2">Uncharacterized protein</fullName>
    </submittedName>
</protein>
<accession>A0AA41G0N2</accession>
<reference evidence="2" key="1">
    <citation type="submission" date="2021-06" db="EMBL/GenBank/DDBJ databases">
        <title>New haloarchaea isolates fom saline soil.</title>
        <authorList>
            <person name="Duran-Viseras A."/>
            <person name="Sanchez-Porro C.S."/>
            <person name="Ventosa A."/>
        </authorList>
    </citation>
    <scope>NUCLEOTIDE SEQUENCE</scope>
    <source>
        <strain evidence="2">JCM 18369</strain>
    </source>
</reference>
<dbReference type="InterPro" id="IPR055693">
    <property type="entry name" value="DUF7269"/>
</dbReference>
<evidence type="ECO:0000256" key="1">
    <source>
        <dbReference type="SAM" id="Phobius"/>
    </source>
</evidence>
<keyword evidence="1" id="KW-0812">Transmembrane</keyword>
<keyword evidence="3" id="KW-1185">Reference proteome</keyword>
<name>A0AA41G0N2_9EURY</name>
<proteinExistence type="predicted"/>
<dbReference type="RefSeq" id="WP_162413583.1">
    <property type="nucleotide sequence ID" value="NZ_JAHQXE010000003.1"/>
</dbReference>
<dbReference type="EMBL" id="JAHQXE010000003">
    <property type="protein sequence ID" value="MBV0902237.1"/>
    <property type="molecule type" value="Genomic_DNA"/>
</dbReference>
<keyword evidence="1" id="KW-1133">Transmembrane helix</keyword>